<keyword evidence="8 12" id="KW-0798">TonB box</keyword>
<evidence type="ECO:0000256" key="7">
    <source>
        <dbReference type="ARBA" id="ARBA00023065"/>
    </source>
</evidence>
<dbReference type="RefSeq" id="WP_119760304.1">
    <property type="nucleotide sequence ID" value="NZ_QYUM01000002.1"/>
</dbReference>
<keyword evidence="10 11" id="KW-0998">Cell outer membrane</keyword>
<keyword evidence="13" id="KW-0732">Signal</keyword>
<dbReference type="EMBL" id="QYUM01000002">
    <property type="protein sequence ID" value="RJF93828.1"/>
    <property type="molecule type" value="Genomic_DNA"/>
</dbReference>
<dbReference type="InterPro" id="IPR039426">
    <property type="entry name" value="TonB-dep_rcpt-like"/>
</dbReference>
<protein>
    <submittedName>
        <fullName evidence="16">TonB-dependent receptor</fullName>
    </submittedName>
</protein>
<dbReference type="OrthoDB" id="7455607at2"/>
<evidence type="ECO:0000256" key="11">
    <source>
        <dbReference type="PROSITE-ProRule" id="PRU01360"/>
    </source>
</evidence>
<evidence type="ECO:0000256" key="8">
    <source>
        <dbReference type="ARBA" id="ARBA00023077"/>
    </source>
</evidence>
<keyword evidence="9 11" id="KW-0472">Membrane</keyword>
<dbReference type="Pfam" id="PF07715">
    <property type="entry name" value="Plug"/>
    <property type="match status" value="1"/>
</dbReference>
<proteinExistence type="inferred from homology"/>
<keyword evidence="17" id="KW-1185">Reference proteome</keyword>
<sequence>MKRLLLVATTALSASLAVAPLHAQTADAETPAAEAEESTGGIEDIVVTAQRRSESLQDVPIAVSAFSADQLRSQGVSNTLELGRFVPNLVSMNNTGIGSANAFYLRGLGNTETIPTFDPPVGTYVDDIYLSRQNANNINLFDVERVEVLRGPQGTLFGRNTTGGAVNVILKEPGKEFGGFAEIGYGRYDKKIARGSVDIPLAESFAIKVSGYWQDDDGYVKNVTTGQRLNDDDGWGARLGIRGELSPSVRWNGSYAHIVANGENILNFQCNPADPTDCKGRFATTGIPSGKSAADSPFATLPISGRKKTFLMGNYTTTDLVTSNLELDVAENTSVSLITGFISQDQQYAIDFFDGRSGPSLANPTPPVRGFARGGFSILNDSQHEQFSQEIKVNGSLGDGLIDYVAGAYYLVEENRTDFADTFTLSPATTLVLADRILRNKTEALAGYAQVDVNVTEQLKLTAGVRYTDETKTVSVNDNRASCNDGTLEPTCMDTVNLIGPSGLRVPDKLKAKLWTPRFAVNYKATDDILLFASATRGFKSGGWNARATAANAFLPFGPEKVWSYETGIKSDWLDRRVRANLTFFYTDVSDVQTPSALVSPSGAATFITRNFADMTNKGVEAELTFVPVDGLNLYVNAGYQDAKFKIDRDAPDLDEYGIMSVAAQQRACQALLAVGNIPGGTGTTASCGAGIVTPEGEIADPTRTPKWTIAFGGSYELELGSSGMSLVPSINASYRSKQETNAANYTIYSGSITGTNGTFPANPFDGDIITGSFSPAAWFVNANLALNGADKKWQLSIACTNCFNETAANTSLVNTRYIDQPMTWMARARYSF</sequence>
<dbReference type="PANTHER" id="PTHR32552:SF81">
    <property type="entry name" value="TONB-DEPENDENT OUTER MEMBRANE RECEPTOR"/>
    <property type="match status" value="1"/>
</dbReference>
<evidence type="ECO:0000256" key="10">
    <source>
        <dbReference type="ARBA" id="ARBA00023237"/>
    </source>
</evidence>
<evidence type="ECO:0000256" key="1">
    <source>
        <dbReference type="ARBA" id="ARBA00004571"/>
    </source>
</evidence>
<name>A0A418WRD6_9SPHN</name>
<dbReference type="GO" id="GO:0009279">
    <property type="term" value="C:cell outer membrane"/>
    <property type="evidence" value="ECO:0007669"/>
    <property type="project" value="UniProtKB-SubCell"/>
</dbReference>
<keyword evidence="5 11" id="KW-0812">Transmembrane</keyword>
<reference evidence="16 17" key="1">
    <citation type="submission" date="2018-09" db="EMBL/GenBank/DDBJ databases">
        <authorList>
            <person name="Zhu H."/>
        </authorList>
    </citation>
    <scope>NUCLEOTIDE SEQUENCE [LARGE SCALE GENOMIC DNA]</scope>
    <source>
        <strain evidence="16 17">K2R01-6</strain>
    </source>
</reference>
<dbReference type="InterPro" id="IPR012910">
    <property type="entry name" value="Plug_dom"/>
</dbReference>
<evidence type="ECO:0000259" key="15">
    <source>
        <dbReference type="Pfam" id="PF07715"/>
    </source>
</evidence>
<dbReference type="Pfam" id="PF00593">
    <property type="entry name" value="TonB_dep_Rec_b-barrel"/>
    <property type="match status" value="1"/>
</dbReference>
<keyword evidence="2 11" id="KW-0813">Transport</keyword>
<gene>
    <name evidence="16" type="ORF">D3876_05945</name>
</gene>
<evidence type="ECO:0000256" key="3">
    <source>
        <dbReference type="ARBA" id="ARBA00022452"/>
    </source>
</evidence>
<comment type="subcellular location">
    <subcellularLocation>
        <location evidence="1 11">Cell outer membrane</location>
        <topology evidence="1 11">Multi-pass membrane protein</topology>
    </subcellularLocation>
</comment>
<dbReference type="PANTHER" id="PTHR32552">
    <property type="entry name" value="FERRICHROME IRON RECEPTOR-RELATED"/>
    <property type="match status" value="1"/>
</dbReference>
<dbReference type="Gene3D" id="2.40.170.20">
    <property type="entry name" value="TonB-dependent receptor, beta-barrel domain"/>
    <property type="match status" value="1"/>
</dbReference>
<dbReference type="GO" id="GO:0006826">
    <property type="term" value="P:iron ion transport"/>
    <property type="evidence" value="ECO:0007669"/>
    <property type="project" value="UniProtKB-KW"/>
</dbReference>
<evidence type="ECO:0000256" key="12">
    <source>
        <dbReference type="RuleBase" id="RU003357"/>
    </source>
</evidence>
<evidence type="ECO:0000256" key="5">
    <source>
        <dbReference type="ARBA" id="ARBA00022692"/>
    </source>
</evidence>
<dbReference type="PROSITE" id="PS52016">
    <property type="entry name" value="TONB_DEPENDENT_REC_3"/>
    <property type="match status" value="1"/>
</dbReference>
<keyword evidence="6" id="KW-0408">Iron</keyword>
<organism evidence="16 17">
    <name type="scientific">Sphingomonas cavernae</name>
    <dbReference type="NCBI Taxonomy" id="2320861"/>
    <lineage>
        <taxon>Bacteria</taxon>
        <taxon>Pseudomonadati</taxon>
        <taxon>Pseudomonadota</taxon>
        <taxon>Alphaproteobacteria</taxon>
        <taxon>Sphingomonadales</taxon>
        <taxon>Sphingomonadaceae</taxon>
        <taxon>Sphingomonas</taxon>
    </lineage>
</organism>
<keyword evidence="3 11" id="KW-1134">Transmembrane beta strand</keyword>
<keyword evidence="4" id="KW-0410">Iron transport</keyword>
<evidence type="ECO:0000256" key="4">
    <source>
        <dbReference type="ARBA" id="ARBA00022496"/>
    </source>
</evidence>
<dbReference type="InterPro" id="IPR000531">
    <property type="entry name" value="Beta-barrel_TonB"/>
</dbReference>
<dbReference type="Proteomes" id="UP000286100">
    <property type="component" value="Unassembled WGS sequence"/>
</dbReference>
<evidence type="ECO:0000256" key="13">
    <source>
        <dbReference type="SAM" id="SignalP"/>
    </source>
</evidence>
<evidence type="ECO:0000259" key="14">
    <source>
        <dbReference type="Pfam" id="PF00593"/>
    </source>
</evidence>
<accession>A0A418WRD6</accession>
<evidence type="ECO:0000256" key="6">
    <source>
        <dbReference type="ARBA" id="ARBA00023004"/>
    </source>
</evidence>
<keyword evidence="16" id="KW-0675">Receptor</keyword>
<feature type="chain" id="PRO_5019244463" evidence="13">
    <location>
        <begin position="24"/>
        <end position="833"/>
    </location>
</feature>
<comment type="similarity">
    <text evidence="11 12">Belongs to the TonB-dependent receptor family.</text>
</comment>
<dbReference type="AlphaFoldDB" id="A0A418WRD6"/>
<dbReference type="InterPro" id="IPR036942">
    <property type="entry name" value="Beta-barrel_TonB_sf"/>
</dbReference>
<feature type="domain" description="TonB-dependent receptor-like beta-barrel" evidence="14">
    <location>
        <begin position="313"/>
        <end position="802"/>
    </location>
</feature>
<evidence type="ECO:0000313" key="17">
    <source>
        <dbReference type="Proteomes" id="UP000286100"/>
    </source>
</evidence>
<feature type="signal peptide" evidence="13">
    <location>
        <begin position="1"/>
        <end position="23"/>
    </location>
</feature>
<dbReference type="SUPFAM" id="SSF56935">
    <property type="entry name" value="Porins"/>
    <property type="match status" value="1"/>
</dbReference>
<feature type="domain" description="TonB-dependent receptor plug" evidence="15">
    <location>
        <begin position="56"/>
        <end position="165"/>
    </location>
</feature>
<comment type="caution">
    <text evidence="16">The sequence shown here is derived from an EMBL/GenBank/DDBJ whole genome shotgun (WGS) entry which is preliminary data.</text>
</comment>
<evidence type="ECO:0000313" key="16">
    <source>
        <dbReference type="EMBL" id="RJF93828.1"/>
    </source>
</evidence>
<evidence type="ECO:0000256" key="2">
    <source>
        <dbReference type="ARBA" id="ARBA00022448"/>
    </source>
</evidence>
<keyword evidence="7" id="KW-0406">Ion transport</keyword>
<evidence type="ECO:0000256" key="9">
    <source>
        <dbReference type="ARBA" id="ARBA00023136"/>
    </source>
</evidence>